<organism evidence="1 2">
    <name type="scientific">Dallia pectoralis</name>
    <name type="common">Alaska blackfish</name>
    <dbReference type="NCBI Taxonomy" id="75939"/>
    <lineage>
        <taxon>Eukaryota</taxon>
        <taxon>Metazoa</taxon>
        <taxon>Chordata</taxon>
        <taxon>Craniata</taxon>
        <taxon>Vertebrata</taxon>
        <taxon>Euteleostomi</taxon>
        <taxon>Actinopterygii</taxon>
        <taxon>Neopterygii</taxon>
        <taxon>Teleostei</taxon>
        <taxon>Protacanthopterygii</taxon>
        <taxon>Esociformes</taxon>
        <taxon>Umbridae</taxon>
        <taxon>Dallia</taxon>
    </lineage>
</organism>
<name>A0ACC2H208_DALPE</name>
<protein>
    <submittedName>
        <fullName evidence="1">Uncharacterized protein</fullName>
    </submittedName>
</protein>
<keyword evidence="2" id="KW-1185">Reference proteome</keyword>
<accession>A0ACC2H208</accession>
<gene>
    <name evidence="1" type="ORF">DPEC_G00068740</name>
</gene>
<sequence>MANYLTRYIDPFDKLVAAIQANVSLQHDSELTDTIKRMLRRYMSDKRAKHPESLINMMWSYLTGDVAWNVLLCTLKRLNPDFKLSALEAHGLDRLLSRDRTWHPETSLGDALSNLSEVDLERVKLLLSWEIVEGHGHIPFGYVERLHVWDLAHLIVARYCDRAVLVMSLIFTHIGQMDLLVELTAATGSNPKV</sequence>
<dbReference type="Proteomes" id="UP001157502">
    <property type="component" value="Chromosome 6"/>
</dbReference>
<proteinExistence type="predicted"/>
<reference evidence="1" key="1">
    <citation type="submission" date="2021-05" db="EMBL/GenBank/DDBJ databases">
        <authorList>
            <person name="Pan Q."/>
            <person name="Jouanno E."/>
            <person name="Zahm M."/>
            <person name="Klopp C."/>
            <person name="Cabau C."/>
            <person name="Louis A."/>
            <person name="Berthelot C."/>
            <person name="Parey E."/>
            <person name="Roest Crollius H."/>
            <person name="Montfort J."/>
            <person name="Robinson-Rechavi M."/>
            <person name="Bouchez O."/>
            <person name="Lampietro C."/>
            <person name="Lopez Roques C."/>
            <person name="Donnadieu C."/>
            <person name="Postlethwait J."/>
            <person name="Bobe J."/>
            <person name="Dillon D."/>
            <person name="Chandos A."/>
            <person name="von Hippel F."/>
            <person name="Guiguen Y."/>
        </authorList>
    </citation>
    <scope>NUCLEOTIDE SEQUENCE</scope>
    <source>
        <strain evidence="1">YG-Jan2019</strain>
    </source>
</reference>
<dbReference type="EMBL" id="CM055733">
    <property type="protein sequence ID" value="KAJ8009877.1"/>
    <property type="molecule type" value="Genomic_DNA"/>
</dbReference>
<comment type="caution">
    <text evidence="1">The sequence shown here is derived from an EMBL/GenBank/DDBJ whole genome shotgun (WGS) entry which is preliminary data.</text>
</comment>
<evidence type="ECO:0000313" key="1">
    <source>
        <dbReference type="EMBL" id="KAJ8009877.1"/>
    </source>
</evidence>
<evidence type="ECO:0000313" key="2">
    <source>
        <dbReference type="Proteomes" id="UP001157502"/>
    </source>
</evidence>